<accession>A0AAU8EWY9</accession>
<protein>
    <recommendedName>
        <fullName evidence="3">MBG domain-containing protein</fullName>
    </recommendedName>
</protein>
<geneLocation type="plasmid" evidence="2">
    <name>unnamed</name>
</geneLocation>
<sequence length="310" mass="31942">MTARAQPGFVLAPNLPASWSATFKATPYTAAPRRSRSRTWTECSTTLSPSPRWPAWKYLLDSNVVPAGTYPGEGTVTITARAKTDFVLAPNVPTYWSATFKATPYTATPVAVTFTDLDGTNGDAFTIPSVPGIEYLKDGNVIPAGTYPATGTVTVTARAAVDFVLSTGAPSTWSATFRGSLSGATPTITGTAKVGYMLTAIPGTWNPAAVAFGYQWYRAGVAIDGAAATTYSPNASDVTKTLTVRVTGSKAGYASITQTSAATTPVASGSLAGAVPKITGTAKVGYTLTASPGTRVRRPSRSVTSGTGQA</sequence>
<evidence type="ECO:0000256" key="1">
    <source>
        <dbReference type="SAM" id="MobiDB-lite"/>
    </source>
</evidence>
<feature type="compositionally biased region" description="Low complexity" evidence="1">
    <location>
        <begin position="301"/>
        <end position="310"/>
    </location>
</feature>
<dbReference type="EMBL" id="CP159280">
    <property type="protein sequence ID" value="XCH13873.1"/>
    <property type="molecule type" value="Genomic_DNA"/>
</dbReference>
<reference evidence="2" key="1">
    <citation type="submission" date="2024-06" db="EMBL/GenBank/DDBJ databases">
        <title>Biodegradation of dimethachlon by Arthrobacter sp. K5: mechanistic insights and ecological implications.</title>
        <authorList>
            <person name="Hu S."/>
            <person name="Lu P."/>
        </authorList>
    </citation>
    <scope>NUCLEOTIDE SEQUENCE</scope>
    <source>
        <strain evidence="2">K5</strain>
        <plasmid evidence="2">unnamed</plasmid>
    </source>
</reference>
<dbReference type="Gene3D" id="2.60.40.2700">
    <property type="match status" value="1"/>
</dbReference>
<keyword evidence="2" id="KW-0614">Plasmid</keyword>
<proteinExistence type="predicted"/>
<dbReference type="RefSeq" id="WP_353713577.1">
    <property type="nucleotide sequence ID" value="NZ_CP159280.1"/>
</dbReference>
<evidence type="ECO:0008006" key="3">
    <source>
        <dbReference type="Google" id="ProtNLM"/>
    </source>
</evidence>
<organism evidence="2">
    <name type="scientific">Arthrobacter sp. K5</name>
    <dbReference type="NCBI Taxonomy" id="2839623"/>
    <lineage>
        <taxon>Bacteria</taxon>
        <taxon>Bacillati</taxon>
        <taxon>Actinomycetota</taxon>
        <taxon>Actinomycetes</taxon>
        <taxon>Micrococcales</taxon>
        <taxon>Micrococcaceae</taxon>
        <taxon>Arthrobacter</taxon>
    </lineage>
</organism>
<dbReference type="AlphaFoldDB" id="A0AAU8EWY9"/>
<feature type="region of interest" description="Disordered" evidence="1">
    <location>
        <begin position="291"/>
        <end position="310"/>
    </location>
</feature>
<name>A0AAU8EWY9_9MICC</name>
<gene>
    <name evidence="2" type="ORF">ABRP34_22405</name>
</gene>
<evidence type="ECO:0000313" key="2">
    <source>
        <dbReference type="EMBL" id="XCH13873.1"/>
    </source>
</evidence>